<dbReference type="EMBL" id="FTMF01000010">
    <property type="protein sequence ID" value="SIQ94843.1"/>
    <property type="molecule type" value="Genomic_DNA"/>
</dbReference>
<gene>
    <name evidence="2" type="ORF">NCTC13560_02301</name>
    <name evidence="1" type="ORF">SAMN05421682_110121</name>
</gene>
<evidence type="ECO:0000313" key="4">
    <source>
        <dbReference type="Proteomes" id="UP000255231"/>
    </source>
</evidence>
<dbReference type="Proteomes" id="UP000185725">
    <property type="component" value="Unassembled WGS sequence"/>
</dbReference>
<dbReference type="GeneID" id="303673722"/>
<dbReference type="OrthoDB" id="1328522at2"/>
<keyword evidence="3" id="KW-1185">Reference proteome</keyword>
<evidence type="ECO:0000313" key="3">
    <source>
        <dbReference type="Proteomes" id="UP000185725"/>
    </source>
</evidence>
<organism evidence="2 4">
    <name type="scientific">Chryseobacterium indoltheticum</name>
    <dbReference type="NCBI Taxonomy" id="254"/>
    <lineage>
        <taxon>Bacteria</taxon>
        <taxon>Pseudomonadati</taxon>
        <taxon>Bacteroidota</taxon>
        <taxon>Flavobacteriia</taxon>
        <taxon>Flavobacteriales</taxon>
        <taxon>Weeksellaceae</taxon>
        <taxon>Chryseobacterium group</taxon>
        <taxon>Chryseobacterium</taxon>
    </lineage>
</organism>
<evidence type="ECO:0000313" key="2">
    <source>
        <dbReference type="EMBL" id="SUX43978.1"/>
    </source>
</evidence>
<dbReference type="EMBL" id="UFVS01000001">
    <property type="protein sequence ID" value="SUX43978.1"/>
    <property type="molecule type" value="Genomic_DNA"/>
</dbReference>
<dbReference type="AlphaFoldDB" id="A0A381FBY4"/>
<accession>A0A381FBY4</accession>
<proteinExistence type="predicted"/>
<reference evidence="2 4" key="2">
    <citation type="submission" date="2018-06" db="EMBL/GenBank/DDBJ databases">
        <authorList>
            <consortium name="Pathogen Informatics"/>
            <person name="Doyle S."/>
        </authorList>
    </citation>
    <scope>NUCLEOTIDE SEQUENCE [LARGE SCALE GENOMIC DNA]</scope>
    <source>
        <strain evidence="2 4">NCTC13560</strain>
    </source>
</reference>
<evidence type="ECO:0000313" key="1">
    <source>
        <dbReference type="EMBL" id="SIQ94843.1"/>
    </source>
</evidence>
<sequence>MINSYGDKKINYFYIDESGNINNNSNIFIHGCIKTDSPQTITDALLCLKTDIESSLYYEEIKNKILKQGFHATENNMDVRTEVYKILPLLDYRAYFVITNKSNDFFIEKMRIMDESEFFAYSLTKLLRDRVESHKNDKNIFFFETIELKKKSLKTILNNFFSNYVGRIECEFHIVGKEEENLAIIDYLNFLFYHIFTETTPYPRMKSNFNLVAPKIALVNYSHNNIFFSRQKKEEFQVSLQNLIKNF</sequence>
<dbReference type="RefSeq" id="WP_076561635.1">
    <property type="nucleotide sequence ID" value="NZ_CP033929.1"/>
</dbReference>
<dbReference type="Pfam" id="PF12686">
    <property type="entry name" value="DUF3800"/>
    <property type="match status" value="1"/>
</dbReference>
<dbReference type="KEGG" id="cil:EG358_08430"/>
<protein>
    <recommendedName>
        <fullName evidence="5">DUF3800 domain-containing protein</fullName>
    </recommendedName>
</protein>
<reference evidence="1 3" key="1">
    <citation type="submission" date="2017-01" db="EMBL/GenBank/DDBJ databases">
        <authorList>
            <person name="Varghese N."/>
            <person name="Submissions S."/>
        </authorList>
    </citation>
    <scope>NUCLEOTIDE SEQUENCE [LARGE SCALE GENOMIC DNA]</scope>
    <source>
        <strain evidence="1 3">ATCC 27950</strain>
    </source>
</reference>
<name>A0A381FBY4_9FLAO</name>
<evidence type="ECO:0008006" key="5">
    <source>
        <dbReference type="Google" id="ProtNLM"/>
    </source>
</evidence>
<dbReference type="Proteomes" id="UP000255231">
    <property type="component" value="Unassembled WGS sequence"/>
</dbReference>
<dbReference type="InterPro" id="IPR024524">
    <property type="entry name" value="DUF3800"/>
</dbReference>